<sequence length="200" mass="20116">MYAPPPPYSIRGTRRGSAGWAGTGGAVALALGRAGAGPRAIGTVDAPTTGRPGEAARIRCPAWAGAGSDDPVMPAAQRDACAAETQGAGVDRRLVVCGGAPHAFHHPPVDRTVVPGVGTTPGTRNGPGATSSACSPRACRRRSDRPAGARAVPGSVFRIRPDQGAGSGACDRKAEEGANAERWRPTTTRRACVPGPASPA</sequence>
<dbReference type="SUPFAM" id="SSF53474">
    <property type="entry name" value="alpha/beta-Hydrolases"/>
    <property type="match status" value="1"/>
</dbReference>
<evidence type="ECO:0000313" key="2">
    <source>
        <dbReference type="EMBL" id="GGU42047.1"/>
    </source>
</evidence>
<feature type="compositionally biased region" description="Basic and acidic residues" evidence="1">
    <location>
        <begin position="170"/>
        <end position="184"/>
    </location>
</feature>
<reference evidence="2" key="2">
    <citation type="submission" date="2020-09" db="EMBL/GenBank/DDBJ databases">
        <authorList>
            <person name="Sun Q."/>
            <person name="Ohkuma M."/>
        </authorList>
    </citation>
    <scope>NUCLEOTIDE SEQUENCE</scope>
    <source>
        <strain evidence="2">JCM 4391</strain>
    </source>
</reference>
<dbReference type="InterPro" id="IPR029058">
    <property type="entry name" value="AB_hydrolase_fold"/>
</dbReference>
<gene>
    <name evidence="2" type="ORF">GCM10010274_32480</name>
</gene>
<dbReference type="Proteomes" id="UP000636661">
    <property type="component" value="Unassembled WGS sequence"/>
</dbReference>
<feature type="compositionally biased region" description="Low complexity" evidence="1">
    <location>
        <begin position="120"/>
        <end position="137"/>
    </location>
</feature>
<dbReference type="AlphaFoldDB" id="A0A918M5E2"/>
<dbReference type="Gene3D" id="3.40.50.1820">
    <property type="entry name" value="alpha/beta hydrolase"/>
    <property type="match status" value="1"/>
</dbReference>
<reference evidence="2" key="1">
    <citation type="journal article" date="2014" name="Int. J. Syst. Evol. Microbiol.">
        <title>Complete genome sequence of Corynebacterium casei LMG S-19264T (=DSM 44701T), isolated from a smear-ripened cheese.</title>
        <authorList>
            <consortium name="US DOE Joint Genome Institute (JGI-PGF)"/>
            <person name="Walter F."/>
            <person name="Albersmeier A."/>
            <person name="Kalinowski J."/>
            <person name="Ruckert C."/>
        </authorList>
    </citation>
    <scope>NUCLEOTIDE SEQUENCE</scope>
    <source>
        <strain evidence="2">JCM 4391</strain>
    </source>
</reference>
<protein>
    <submittedName>
        <fullName evidence="2">Uncharacterized protein</fullName>
    </submittedName>
</protein>
<evidence type="ECO:0000313" key="3">
    <source>
        <dbReference type="Proteomes" id="UP000636661"/>
    </source>
</evidence>
<keyword evidence="3" id="KW-1185">Reference proteome</keyword>
<name>A0A918M5E2_9ACTN</name>
<feature type="region of interest" description="Disordered" evidence="1">
    <location>
        <begin position="120"/>
        <end position="200"/>
    </location>
</feature>
<proteinExistence type="predicted"/>
<accession>A0A918M5E2</accession>
<organism evidence="2 3">
    <name type="scientific">Streptomyces lavendofoliae</name>
    <dbReference type="NCBI Taxonomy" id="67314"/>
    <lineage>
        <taxon>Bacteria</taxon>
        <taxon>Bacillati</taxon>
        <taxon>Actinomycetota</taxon>
        <taxon>Actinomycetes</taxon>
        <taxon>Kitasatosporales</taxon>
        <taxon>Streptomycetaceae</taxon>
        <taxon>Streptomyces</taxon>
    </lineage>
</organism>
<comment type="caution">
    <text evidence="2">The sequence shown here is derived from an EMBL/GenBank/DDBJ whole genome shotgun (WGS) entry which is preliminary data.</text>
</comment>
<evidence type="ECO:0000256" key="1">
    <source>
        <dbReference type="SAM" id="MobiDB-lite"/>
    </source>
</evidence>
<feature type="region of interest" description="Disordered" evidence="1">
    <location>
        <begin position="1"/>
        <end position="21"/>
    </location>
</feature>
<dbReference type="EMBL" id="BMTP01000007">
    <property type="protein sequence ID" value="GGU42047.1"/>
    <property type="molecule type" value="Genomic_DNA"/>
</dbReference>